<dbReference type="RefSeq" id="WP_211924940.1">
    <property type="nucleotide sequence ID" value="NZ_JAGQFT020000005.1"/>
</dbReference>
<dbReference type="EMBL" id="JAGQFT020000005">
    <property type="protein sequence ID" value="MBS7457339.1"/>
    <property type="molecule type" value="Genomic_DNA"/>
</dbReference>
<accession>A0A8J7VSE1</accession>
<dbReference type="EMBL" id="JAGQFT010000001">
    <property type="protein sequence ID" value="MBR0560973.1"/>
    <property type="molecule type" value="Genomic_DNA"/>
</dbReference>
<sequence>MQSGLGAIALLCVLWCATHLFGWSVELDGSGRGLRACLVDAAHARAVACLTRTCAAWTPHAGLPFAGASSPPAAAPLCLTRPAA</sequence>
<gene>
    <name evidence="1" type="ORF">KB893_00340</name>
    <name evidence="2" type="ORF">KB893_009345</name>
</gene>
<organism evidence="1">
    <name type="scientific">Coralloluteibacterium stylophorae</name>
    <dbReference type="NCBI Taxonomy" id="1776034"/>
    <lineage>
        <taxon>Bacteria</taxon>
        <taxon>Pseudomonadati</taxon>
        <taxon>Pseudomonadota</taxon>
        <taxon>Gammaproteobacteria</taxon>
        <taxon>Lysobacterales</taxon>
        <taxon>Lysobacteraceae</taxon>
        <taxon>Coralloluteibacterium</taxon>
    </lineage>
</organism>
<evidence type="ECO:0000313" key="3">
    <source>
        <dbReference type="Proteomes" id="UP000675747"/>
    </source>
</evidence>
<evidence type="ECO:0000313" key="1">
    <source>
        <dbReference type="EMBL" id="MBR0560973.1"/>
    </source>
</evidence>
<dbReference type="Proteomes" id="UP000675747">
    <property type="component" value="Unassembled WGS sequence"/>
</dbReference>
<name>A0A8J7VSE1_9GAMM</name>
<reference evidence="2 3" key="1">
    <citation type="journal article" date="2021" name="Microbiol. Resour. Announc.">
        <title>Draft Genome Sequence of Coralloluteibacterium stylophorae LMG 29479T.</title>
        <authorList>
            <person name="Karlyshev A.V."/>
            <person name="Kudryashova E.B."/>
            <person name="Ariskina E.V."/>
            <person name="Conroy A.P."/>
            <person name="Abidueva E.Y."/>
        </authorList>
    </citation>
    <scope>NUCLEOTIDE SEQUENCE [LARGE SCALE GENOMIC DNA]</scope>
    <source>
        <strain evidence="2 3">LMG 29479</strain>
    </source>
</reference>
<reference evidence="1" key="2">
    <citation type="submission" date="2021-04" db="EMBL/GenBank/DDBJ databases">
        <authorList>
            <person name="Karlyshev A.V."/>
        </authorList>
    </citation>
    <scope>NUCLEOTIDE SEQUENCE</scope>
    <source>
        <strain evidence="1">LMG 29479</strain>
    </source>
</reference>
<keyword evidence="3" id="KW-1185">Reference proteome</keyword>
<comment type="caution">
    <text evidence="1">The sequence shown here is derived from an EMBL/GenBank/DDBJ whole genome shotgun (WGS) entry which is preliminary data.</text>
</comment>
<protein>
    <submittedName>
        <fullName evidence="1">Uncharacterized protein</fullName>
    </submittedName>
</protein>
<evidence type="ECO:0000313" key="2">
    <source>
        <dbReference type="EMBL" id="MBS7457339.1"/>
    </source>
</evidence>
<proteinExistence type="predicted"/>
<dbReference type="AlphaFoldDB" id="A0A8J7VSE1"/>